<feature type="transmembrane region" description="Helical" evidence="9">
    <location>
        <begin position="386"/>
        <end position="404"/>
    </location>
</feature>
<dbReference type="PANTHER" id="PTHR23028:SF53">
    <property type="entry name" value="ACYL_TRANSF_3 DOMAIN-CONTAINING PROTEIN"/>
    <property type="match status" value="1"/>
</dbReference>
<evidence type="ECO:0000256" key="2">
    <source>
        <dbReference type="ARBA" id="ARBA00022475"/>
    </source>
</evidence>
<feature type="transmembrane region" description="Helical" evidence="9">
    <location>
        <begin position="212"/>
        <end position="229"/>
    </location>
</feature>
<dbReference type="CDD" id="cd01840">
    <property type="entry name" value="SGNH_hydrolase_yrhL_like"/>
    <property type="match status" value="1"/>
</dbReference>
<evidence type="ECO:0000256" key="5">
    <source>
        <dbReference type="ARBA" id="ARBA00022989"/>
    </source>
</evidence>
<keyword evidence="6 9" id="KW-0472">Membrane</keyword>
<feature type="transmembrane region" description="Helical" evidence="9">
    <location>
        <begin position="155"/>
        <end position="172"/>
    </location>
</feature>
<evidence type="ECO:0000313" key="11">
    <source>
        <dbReference type="EMBL" id="KEK14751.1"/>
    </source>
</evidence>
<dbReference type="InterPro" id="IPR036514">
    <property type="entry name" value="SGNH_hydro_sf"/>
</dbReference>
<feature type="compositionally biased region" description="Basic and acidic residues" evidence="8">
    <location>
        <begin position="425"/>
        <end position="435"/>
    </location>
</feature>
<dbReference type="GO" id="GO:0009103">
    <property type="term" value="P:lipopolysaccharide biosynthetic process"/>
    <property type="evidence" value="ECO:0007669"/>
    <property type="project" value="TreeGrafter"/>
</dbReference>
<name>A0A073JL70_LIMRT</name>
<evidence type="ECO:0000256" key="1">
    <source>
        <dbReference type="ARBA" id="ARBA00004651"/>
    </source>
</evidence>
<dbReference type="GO" id="GO:0016747">
    <property type="term" value="F:acyltransferase activity, transferring groups other than amino-acyl groups"/>
    <property type="evidence" value="ECO:0007669"/>
    <property type="project" value="InterPro"/>
</dbReference>
<evidence type="ECO:0000313" key="12">
    <source>
        <dbReference type="Proteomes" id="UP000027731"/>
    </source>
</evidence>
<feature type="domain" description="Acyltransferase 3" evidence="10">
    <location>
        <begin position="18"/>
        <end position="349"/>
    </location>
</feature>
<gene>
    <name evidence="11" type="ORF">LR3_02855</name>
</gene>
<evidence type="ECO:0000256" key="9">
    <source>
        <dbReference type="SAM" id="Phobius"/>
    </source>
</evidence>
<evidence type="ECO:0000259" key="10">
    <source>
        <dbReference type="Pfam" id="PF01757"/>
    </source>
</evidence>
<dbReference type="PANTHER" id="PTHR23028">
    <property type="entry name" value="ACETYLTRANSFERASE"/>
    <property type="match status" value="1"/>
</dbReference>
<feature type="transmembrane region" description="Helical" evidence="9">
    <location>
        <begin position="241"/>
        <end position="261"/>
    </location>
</feature>
<keyword evidence="4 9" id="KW-0812">Transmembrane</keyword>
<evidence type="ECO:0000256" key="7">
    <source>
        <dbReference type="ARBA" id="ARBA00023315"/>
    </source>
</evidence>
<evidence type="ECO:0000256" key="4">
    <source>
        <dbReference type="ARBA" id="ARBA00022692"/>
    </source>
</evidence>
<sequence length="621" mass="70180">MKPNFNPSQGMKSHYFVTGIDGLRTLAVLGVIIYHLLPNVLMGGYLGVPLFLLVSGYFVTYQFSRQLKYGGHINLGYFYLKRFRRLYPTLIAMLILTTAYITLFARELLHNIRAVIVTNLTWIYNWWEISHGQSYFDQFGGVSPFTHLWTLGVEAQFYLLWPLIITLLFVVFKKLQNVRRVVFMLAVLSAIEMAVLYDPANINRVYYGTDTRAFSLLLGSWLGLAWPLNRLRPNLQANSRRLLNIIGIIATVLTIVGFFSLNGQSTFTYRGGMFLYSFIGMILMATIIHPGAGMNKWFTNPVFHWVGQRSYGIYVYQYPVMVFYERLINVGNHPLLNAFVEIIIILVVSEVSYRLIERPFAQYQWSKLPTDLQHVLETHHFSWQSGAKMMVSALVVVIAFIGFCQPNRAPKKTAVQQRIEQNHQAAEEHNKKIAKGDNVAEASGNTSKLQKQYDLTPAQIKAAQKLKVTAIGDSVMADAADSIQKLMPNAYVDAQVGRQGSAAPDVIKQLKADGHLNKIIILNLGTNGPMTQDTLDDILSAIGSGHQIYWVTAHVPTKPWQQTVNNEIKDLAKKHKNIHVVDWNKASQGHSDWFASDNVHMGSSGNDHFARLIAKTILTKK</sequence>
<feature type="transmembrane region" description="Helical" evidence="9">
    <location>
        <begin position="85"/>
        <end position="105"/>
    </location>
</feature>
<dbReference type="Gene3D" id="3.40.50.1110">
    <property type="entry name" value="SGNH hydrolase"/>
    <property type="match status" value="1"/>
</dbReference>
<dbReference type="InterPro" id="IPR002656">
    <property type="entry name" value="Acyl_transf_3_dom"/>
</dbReference>
<comment type="subcellular location">
    <subcellularLocation>
        <location evidence="1">Cell membrane</location>
        <topology evidence="1">Multi-pass membrane protein</topology>
    </subcellularLocation>
</comment>
<feature type="transmembrane region" description="Helical" evidence="9">
    <location>
        <begin position="43"/>
        <end position="64"/>
    </location>
</feature>
<accession>A0A073JL70</accession>
<organism evidence="11 12">
    <name type="scientific">Limosilactobacillus reuteri</name>
    <name type="common">Lactobacillus reuteri</name>
    <dbReference type="NCBI Taxonomy" id="1598"/>
    <lineage>
        <taxon>Bacteria</taxon>
        <taxon>Bacillati</taxon>
        <taxon>Bacillota</taxon>
        <taxon>Bacilli</taxon>
        <taxon>Lactobacillales</taxon>
        <taxon>Lactobacillaceae</taxon>
        <taxon>Limosilactobacillus</taxon>
    </lineage>
</organism>
<feature type="transmembrane region" description="Helical" evidence="9">
    <location>
        <begin position="335"/>
        <end position="356"/>
    </location>
</feature>
<proteinExistence type="predicted"/>
<dbReference type="SUPFAM" id="SSF52266">
    <property type="entry name" value="SGNH hydrolase"/>
    <property type="match status" value="1"/>
</dbReference>
<keyword evidence="5 9" id="KW-1133">Transmembrane helix</keyword>
<feature type="transmembrane region" description="Helical" evidence="9">
    <location>
        <begin position="181"/>
        <end position="200"/>
    </location>
</feature>
<dbReference type="InterPro" id="IPR050879">
    <property type="entry name" value="Acyltransferase_3"/>
</dbReference>
<reference evidence="11 12" key="1">
    <citation type="submission" date="2014-06" db="EMBL/GenBank/DDBJ databases">
        <title>Genetic determinant of reutericyclin biosynthesis of Lactobacillus reuteri.</title>
        <authorList>
            <person name="Lin X."/>
            <person name="Duar R."/>
            <person name="Walter J."/>
            <person name="Gaenzle M."/>
        </authorList>
    </citation>
    <scope>NUCLEOTIDE SEQUENCE [LARGE SCALE GENOMIC DNA]</scope>
    <source>
        <strain evidence="11 12">LTH2584</strain>
    </source>
</reference>
<dbReference type="GO" id="GO:0005886">
    <property type="term" value="C:plasma membrane"/>
    <property type="evidence" value="ECO:0007669"/>
    <property type="project" value="UniProtKB-SubCell"/>
</dbReference>
<evidence type="ECO:0000256" key="6">
    <source>
        <dbReference type="ARBA" id="ARBA00023136"/>
    </source>
</evidence>
<dbReference type="EMBL" id="JOSX01000020">
    <property type="protein sequence ID" value="KEK14751.1"/>
    <property type="molecule type" value="Genomic_DNA"/>
</dbReference>
<feature type="transmembrane region" description="Helical" evidence="9">
    <location>
        <begin position="15"/>
        <end position="37"/>
    </location>
</feature>
<keyword evidence="7 11" id="KW-0012">Acyltransferase</keyword>
<evidence type="ECO:0000256" key="3">
    <source>
        <dbReference type="ARBA" id="ARBA00022679"/>
    </source>
</evidence>
<comment type="caution">
    <text evidence="11">The sequence shown here is derived from an EMBL/GenBank/DDBJ whole genome shotgun (WGS) entry which is preliminary data.</text>
</comment>
<dbReference type="PATRIC" id="fig|1598.90.peg.1932"/>
<keyword evidence="2" id="KW-1003">Cell membrane</keyword>
<feature type="transmembrane region" description="Helical" evidence="9">
    <location>
        <begin position="267"/>
        <end position="288"/>
    </location>
</feature>
<keyword evidence="3 11" id="KW-0808">Transferase</keyword>
<evidence type="ECO:0000256" key="8">
    <source>
        <dbReference type="SAM" id="MobiDB-lite"/>
    </source>
</evidence>
<dbReference type="AlphaFoldDB" id="A0A073JL70"/>
<feature type="region of interest" description="Disordered" evidence="8">
    <location>
        <begin position="419"/>
        <end position="447"/>
    </location>
</feature>
<dbReference type="Pfam" id="PF01757">
    <property type="entry name" value="Acyl_transf_3"/>
    <property type="match status" value="1"/>
</dbReference>
<dbReference type="Proteomes" id="UP000027731">
    <property type="component" value="Unassembled WGS sequence"/>
</dbReference>
<protein>
    <submittedName>
        <fullName evidence="11">Acyltransferase</fullName>
    </submittedName>
</protein>